<evidence type="ECO:0000256" key="2">
    <source>
        <dbReference type="ARBA" id="ARBA00007121"/>
    </source>
</evidence>
<dbReference type="Pfam" id="PF19583">
    <property type="entry name" value="ODP"/>
    <property type="match status" value="1"/>
</dbReference>
<dbReference type="SUPFAM" id="SSF52218">
    <property type="entry name" value="Flavoproteins"/>
    <property type="match status" value="1"/>
</dbReference>
<dbReference type="Gene3D" id="3.40.50.360">
    <property type="match status" value="1"/>
</dbReference>
<evidence type="ECO:0000259" key="6">
    <source>
        <dbReference type="PROSITE" id="PS50902"/>
    </source>
</evidence>
<dbReference type="AlphaFoldDB" id="A0A1I0RLE4"/>
<dbReference type="SUPFAM" id="SSF56281">
    <property type="entry name" value="Metallo-hydrolase/oxidoreductase"/>
    <property type="match status" value="1"/>
</dbReference>
<evidence type="ECO:0000313" key="8">
    <source>
        <dbReference type="Proteomes" id="UP000199701"/>
    </source>
</evidence>
<gene>
    <name evidence="7" type="ORF">SAMN05421659_1189</name>
</gene>
<sequence length="392" mass="44786">MKIAENVVYVGMQNPGMRNFDIIMTTGYGTTYNSYLIMGEKNVLIETVHNTYTKEYIEKIEEYVKISDIDYVILNHTEPDHSGSLSEILNMNPEIIVIGTAAAIKNLKNITNQTFKSQLVKQGDSLDIGNDQVFDFIIAPNLHWPDSMFTYYKKEKILFSCDVFGSHYCEQFLYDYQLKNPNLYEIERKNYYDCIFAPFKKFVLSGIEKIENLDIELICCSHGPILKTGIKETIKLYKKWSSPVEKPVYAAIFYVSAYGYTRQMAEIMKDCITKEGIKVEIFDLLGLSLEEYAAIMNDANAVLFGSPTINGDALEPIWNLIDKSVMPLAKGKPALVFGSYGWSGEACQLLSERLKGLRYNVFPTNLKVQFKPSDEDIQNIKDTMKEFIPLIK</sequence>
<comment type="similarity">
    <text evidence="2">In the N-terminal section; belongs to the zinc metallo-hydrolase group 3 family.</text>
</comment>
<evidence type="ECO:0000256" key="4">
    <source>
        <dbReference type="ARBA" id="ARBA00022982"/>
    </source>
</evidence>
<evidence type="ECO:0000313" key="7">
    <source>
        <dbReference type="EMBL" id="SEW41728.1"/>
    </source>
</evidence>
<dbReference type="STRING" id="99656.SAMN05421659_1189"/>
<dbReference type="GO" id="GO:0046872">
    <property type="term" value="F:metal ion binding"/>
    <property type="evidence" value="ECO:0007669"/>
    <property type="project" value="InterPro"/>
</dbReference>
<dbReference type="Pfam" id="PF00258">
    <property type="entry name" value="Flavodoxin_1"/>
    <property type="match status" value="1"/>
</dbReference>
<dbReference type="InterPro" id="IPR016440">
    <property type="entry name" value="Rubredoxin-O_OxRdtase"/>
</dbReference>
<organism evidence="7 8">
    <name type="scientific">[Clostridium] fimetarium</name>
    <dbReference type="NCBI Taxonomy" id="99656"/>
    <lineage>
        <taxon>Bacteria</taxon>
        <taxon>Bacillati</taxon>
        <taxon>Bacillota</taxon>
        <taxon>Clostridia</taxon>
        <taxon>Lachnospirales</taxon>
        <taxon>Lachnospiraceae</taxon>
    </lineage>
</organism>
<comment type="cofactor">
    <cofactor evidence="1">
        <name>Fe cation</name>
        <dbReference type="ChEBI" id="CHEBI:24875"/>
    </cofactor>
</comment>
<dbReference type="InterPro" id="IPR001279">
    <property type="entry name" value="Metallo-B-lactamas"/>
</dbReference>
<proteinExistence type="inferred from homology"/>
<dbReference type="Gene3D" id="3.60.15.10">
    <property type="entry name" value="Ribonuclease Z/Hydroxyacylglutathione hydrolase-like"/>
    <property type="match status" value="1"/>
</dbReference>
<dbReference type="OrthoDB" id="9807946at2"/>
<keyword evidence="4" id="KW-0249">Electron transport</keyword>
<dbReference type="GO" id="GO:0016651">
    <property type="term" value="F:oxidoreductase activity, acting on NAD(P)H"/>
    <property type="evidence" value="ECO:0007669"/>
    <property type="project" value="UniProtKB-ARBA"/>
</dbReference>
<evidence type="ECO:0000256" key="5">
    <source>
        <dbReference type="ARBA" id="ARBA00023004"/>
    </source>
</evidence>
<protein>
    <submittedName>
        <fullName evidence="7">Flavorubredoxin</fullName>
    </submittedName>
</protein>
<dbReference type="PANTHER" id="PTHR32145:SF11">
    <property type="entry name" value="DIFLAVIN FLAVOPROTEIN A 2-RELATED"/>
    <property type="match status" value="1"/>
</dbReference>
<dbReference type="InterPro" id="IPR029039">
    <property type="entry name" value="Flavoprotein-like_sf"/>
</dbReference>
<feature type="domain" description="Flavodoxin-like" evidence="6">
    <location>
        <begin position="250"/>
        <end position="388"/>
    </location>
</feature>
<dbReference type="SMART" id="SM00849">
    <property type="entry name" value="Lactamase_B"/>
    <property type="match status" value="1"/>
</dbReference>
<dbReference type="GO" id="GO:0010181">
    <property type="term" value="F:FMN binding"/>
    <property type="evidence" value="ECO:0007669"/>
    <property type="project" value="InterPro"/>
</dbReference>
<dbReference type="InterPro" id="IPR051285">
    <property type="entry name" value="NADH_oxidoreductase_modular"/>
</dbReference>
<dbReference type="CDD" id="cd07709">
    <property type="entry name" value="flavodiiron_proteins_MBL-fold"/>
    <property type="match status" value="1"/>
</dbReference>
<dbReference type="InterPro" id="IPR008254">
    <property type="entry name" value="Flavodoxin/NO_synth"/>
</dbReference>
<name>A0A1I0RLE4_9FIRM</name>
<evidence type="ECO:0000256" key="1">
    <source>
        <dbReference type="ARBA" id="ARBA00001962"/>
    </source>
</evidence>
<dbReference type="GO" id="GO:0009055">
    <property type="term" value="F:electron transfer activity"/>
    <property type="evidence" value="ECO:0007669"/>
    <property type="project" value="InterPro"/>
</dbReference>
<reference evidence="7 8" key="1">
    <citation type="submission" date="2016-10" db="EMBL/GenBank/DDBJ databases">
        <authorList>
            <person name="de Groot N.N."/>
        </authorList>
    </citation>
    <scope>NUCLEOTIDE SEQUENCE [LARGE SCALE GENOMIC DNA]</scope>
    <source>
        <strain evidence="7 8">DSM 9179</strain>
    </source>
</reference>
<dbReference type="Proteomes" id="UP000199701">
    <property type="component" value="Unassembled WGS sequence"/>
</dbReference>
<keyword evidence="8" id="KW-1185">Reference proteome</keyword>
<dbReference type="InterPro" id="IPR045761">
    <property type="entry name" value="ODP_dom"/>
</dbReference>
<dbReference type="EMBL" id="FOJI01000018">
    <property type="protein sequence ID" value="SEW41728.1"/>
    <property type="molecule type" value="Genomic_DNA"/>
</dbReference>
<keyword evidence="3" id="KW-0813">Transport</keyword>
<evidence type="ECO:0000256" key="3">
    <source>
        <dbReference type="ARBA" id="ARBA00022448"/>
    </source>
</evidence>
<accession>A0A1I0RLE4</accession>
<dbReference type="PIRSF" id="PIRSF005243">
    <property type="entry name" value="ROO"/>
    <property type="match status" value="1"/>
</dbReference>
<dbReference type="PANTHER" id="PTHR32145">
    <property type="entry name" value="DIFLAVIN FLAVOPROTEIN A 2-RELATED"/>
    <property type="match status" value="1"/>
</dbReference>
<dbReference type="PROSITE" id="PS50902">
    <property type="entry name" value="FLAVODOXIN_LIKE"/>
    <property type="match status" value="1"/>
</dbReference>
<dbReference type="InterPro" id="IPR036866">
    <property type="entry name" value="RibonucZ/Hydroxyglut_hydro"/>
</dbReference>
<dbReference type="RefSeq" id="WP_092456797.1">
    <property type="nucleotide sequence ID" value="NZ_FOJI01000018.1"/>
</dbReference>
<keyword evidence="5" id="KW-0408">Iron</keyword>